<dbReference type="Proteomes" id="UP000807504">
    <property type="component" value="Unassembled WGS sequence"/>
</dbReference>
<feature type="region of interest" description="Disordered" evidence="1">
    <location>
        <begin position="40"/>
        <end position="82"/>
    </location>
</feature>
<dbReference type="EMBL" id="JABXBU010002230">
    <property type="protein sequence ID" value="KAF8766804.1"/>
    <property type="molecule type" value="Genomic_DNA"/>
</dbReference>
<feature type="compositionally biased region" description="Low complexity" evidence="1">
    <location>
        <begin position="921"/>
        <end position="936"/>
    </location>
</feature>
<keyword evidence="3" id="KW-1185">Reference proteome</keyword>
<evidence type="ECO:0000256" key="1">
    <source>
        <dbReference type="SAM" id="MobiDB-lite"/>
    </source>
</evidence>
<dbReference type="AlphaFoldDB" id="A0A8T0E5N5"/>
<evidence type="ECO:0000313" key="3">
    <source>
        <dbReference type="Proteomes" id="UP000807504"/>
    </source>
</evidence>
<protein>
    <submittedName>
        <fullName evidence="2">Titin like protein</fullName>
    </submittedName>
</protein>
<feature type="region of interest" description="Disordered" evidence="1">
    <location>
        <begin position="132"/>
        <end position="213"/>
    </location>
</feature>
<accession>A0A8T0E5N5</accession>
<comment type="caution">
    <text evidence="2">The sequence shown here is derived from an EMBL/GenBank/DDBJ whole genome shotgun (WGS) entry which is preliminary data.</text>
</comment>
<feature type="compositionally biased region" description="Polar residues" evidence="1">
    <location>
        <begin position="897"/>
        <end position="909"/>
    </location>
</feature>
<evidence type="ECO:0000313" key="2">
    <source>
        <dbReference type="EMBL" id="KAF8766804.1"/>
    </source>
</evidence>
<feature type="compositionally biased region" description="Polar residues" evidence="1">
    <location>
        <begin position="951"/>
        <end position="963"/>
    </location>
</feature>
<reference evidence="2" key="2">
    <citation type="submission" date="2020-06" db="EMBL/GenBank/DDBJ databases">
        <authorList>
            <person name="Sheffer M."/>
        </authorList>
    </citation>
    <scope>NUCLEOTIDE SEQUENCE</scope>
</reference>
<gene>
    <name evidence="2" type="ORF">HNY73_019833</name>
</gene>
<feature type="compositionally biased region" description="Basic and acidic residues" evidence="1">
    <location>
        <begin position="163"/>
        <end position="174"/>
    </location>
</feature>
<feature type="compositionally biased region" description="Acidic residues" evidence="1">
    <location>
        <begin position="883"/>
        <end position="896"/>
    </location>
</feature>
<proteinExistence type="predicted"/>
<name>A0A8T0E5N5_ARGBR</name>
<feature type="region of interest" description="Disordered" evidence="1">
    <location>
        <begin position="866"/>
        <end position="991"/>
    </location>
</feature>
<feature type="compositionally biased region" description="Polar residues" evidence="1">
    <location>
        <begin position="978"/>
        <end position="991"/>
    </location>
</feature>
<feature type="compositionally biased region" description="Polar residues" evidence="1">
    <location>
        <begin position="867"/>
        <end position="882"/>
    </location>
</feature>
<reference evidence="2" key="1">
    <citation type="journal article" date="2020" name="bioRxiv">
        <title>Chromosome-level reference genome of the European wasp spider Argiope bruennichi: a resource for studies on range expansion and evolutionary adaptation.</title>
        <authorList>
            <person name="Sheffer M.M."/>
            <person name="Hoppe A."/>
            <person name="Krehenwinkel H."/>
            <person name="Uhl G."/>
            <person name="Kuss A.W."/>
            <person name="Jensen L."/>
            <person name="Jensen C."/>
            <person name="Gillespie R.G."/>
            <person name="Hoff K.J."/>
            <person name="Prost S."/>
        </authorList>
    </citation>
    <scope>NUCLEOTIDE SEQUENCE</scope>
</reference>
<feature type="compositionally biased region" description="Acidic residues" evidence="1">
    <location>
        <begin position="964"/>
        <end position="977"/>
    </location>
</feature>
<feature type="compositionally biased region" description="Acidic residues" evidence="1">
    <location>
        <begin position="937"/>
        <end position="950"/>
    </location>
</feature>
<feature type="compositionally biased region" description="Basic residues" evidence="1">
    <location>
        <begin position="133"/>
        <end position="149"/>
    </location>
</feature>
<sequence length="1100" mass="125824">MASTFNENKKIKCDQYPCQSWYKHVGIDRSNNCSARFFRERRNRKTSSKSDEASDLPSTSQVNGHDSDLEEDESSDDPDHNHYLYPSDLTELWLVNCDICDNFCYPDAFCWHNEIRHSQPQDPEAIQYSFYQKKPKPIPKPKPEKKKKVKNETKNTTDVQNKNSEKTDTSKNNDSEANVVDNLDVKSGPGHGKKKRKRKRITYGPKKRRKQVPVDNENFEETTFRNVTESVIEVPLVNGNIGESSLENVTKSIIEVLENVMESSLEIVTAFSIEELEDEQKAIRQPQKTVNCQLKRTANCQLKRTANCQLKRTANCQLKRGANCQLKRAANCQLKRAVNYQLKQIVNCQFERTVNCQLKGAVNCRLKGAVNCQLKRVISCQLKEAVNSQLKGAINCQLKDILNYYLKRIKNYQLKGALIDQLKRALTCYLKRVMSSQLKGILTCYLKRVMRRQFNRSLNGYLKRAQNGMRKHPMIAKAFASQAVRKGSVQFNVSSQHRSLLREKLVINQSTNFMKMLSVPPLVNNVINYKTKDYYNFERKLQNTFYKTKLASLSITKSNVFCYNNHSLVYNCSPAYSSPFKLGSIVNGVIGRNNLKNHLDYTPTNNFLKNIINANLNFEKLYNGMLPKRFNGFYKKKSAQKNSTVIPLENKKKDSSFHIENTDYLSSYVDGSELSYRSISKTKPGVKLKRQKIRKKLKAALESPIYKQCLQTIKLNPIKIQKALNSVDILSKVEAKKQFRTFSDLNYILPSDKSFKQTKVSCSVNTSAKSASINSWNNVPFRYQSRKCFFPSSGNQLAESGLVLSNCAYEKLRATFNNQNELDTSSVHSEESDFINIVSPNSQKESTSETEKLDHKEIMLEKDLYEGQQNASPSSSCVNSPTESEESESDLYEEQENGSPASSYLNSPSEYEELENDLCEEQQNGSPSSSYLNSPSEYEELENDLCEEQQIESLSSPNVNSASEYEEFENDLCEEQQNESLSSPNVNTASNSDLVSVKINSSQSYSNYLNEYNQDADQLQEMSTMECTPISRPSSPEPVCEKDEIDDQETELLKKTSSSNMPRDGMRLIMPEENFWIEYGLNGNNYRDYNREQNQGSKDR</sequence>
<feature type="compositionally biased region" description="Basic residues" evidence="1">
    <location>
        <begin position="191"/>
        <end position="211"/>
    </location>
</feature>
<feature type="compositionally biased region" description="Acidic residues" evidence="1">
    <location>
        <begin position="910"/>
        <end position="920"/>
    </location>
</feature>
<organism evidence="2 3">
    <name type="scientific">Argiope bruennichi</name>
    <name type="common">Wasp spider</name>
    <name type="synonym">Aranea bruennichi</name>
    <dbReference type="NCBI Taxonomy" id="94029"/>
    <lineage>
        <taxon>Eukaryota</taxon>
        <taxon>Metazoa</taxon>
        <taxon>Ecdysozoa</taxon>
        <taxon>Arthropoda</taxon>
        <taxon>Chelicerata</taxon>
        <taxon>Arachnida</taxon>
        <taxon>Araneae</taxon>
        <taxon>Araneomorphae</taxon>
        <taxon>Entelegynae</taxon>
        <taxon>Araneoidea</taxon>
        <taxon>Araneidae</taxon>
        <taxon>Argiope</taxon>
    </lineage>
</organism>